<proteinExistence type="predicted"/>
<protein>
    <submittedName>
        <fullName evidence="2">Uncharacterized protein</fullName>
    </submittedName>
</protein>
<dbReference type="EMBL" id="JAVXUO010000599">
    <property type="protein sequence ID" value="KAK2990894.1"/>
    <property type="molecule type" value="Genomic_DNA"/>
</dbReference>
<sequence length="279" mass="32410">MRSFLRQETYVWYVVENGSIIPIKDGPNGTKIPKGILEMDTQEAHLFSMDDRAKTITSCGHYINEYNRVSASETAQEMWRLLEVTYEGTNQVKETKINILVQQYEVFKAKENESINEMYSRFIIYKWTQAFGESVPQKEDGCKRISNDSQNHDEIHDEEETTSKKKELALKVEVSHEPESSDDSDQYMAFITRKFKKFLASGEDIKEKKFKSRKALLTWDDSGESDEEKSEIDDVAQLCFMAKDVQSDEFDVKVSCAQHMQRINQCHLVTFFRSLIDDA</sequence>
<reference evidence="2" key="1">
    <citation type="submission" date="2022-12" db="EMBL/GenBank/DDBJ databases">
        <title>Draft genome assemblies for two species of Escallonia (Escalloniales).</title>
        <authorList>
            <person name="Chanderbali A."/>
            <person name="Dervinis C."/>
            <person name="Anghel I."/>
            <person name="Soltis D."/>
            <person name="Soltis P."/>
            <person name="Zapata F."/>
        </authorList>
    </citation>
    <scope>NUCLEOTIDE SEQUENCE</scope>
    <source>
        <strain evidence="2">UCBG92.1500</strain>
        <tissue evidence="2">Leaf</tissue>
    </source>
</reference>
<dbReference type="PANTHER" id="PTHR34676:SF17">
    <property type="entry name" value="OS06G0684500 PROTEIN"/>
    <property type="match status" value="1"/>
</dbReference>
<evidence type="ECO:0000313" key="2">
    <source>
        <dbReference type="EMBL" id="KAK2990894.1"/>
    </source>
</evidence>
<dbReference type="Pfam" id="PF14223">
    <property type="entry name" value="Retrotran_gag_2"/>
    <property type="match status" value="1"/>
</dbReference>
<organism evidence="2 3">
    <name type="scientific">Escallonia rubra</name>
    <dbReference type="NCBI Taxonomy" id="112253"/>
    <lineage>
        <taxon>Eukaryota</taxon>
        <taxon>Viridiplantae</taxon>
        <taxon>Streptophyta</taxon>
        <taxon>Embryophyta</taxon>
        <taxon>Tracheophyta</taxon>
        <taxon>Spermatophyta</taxon>
        <taxon>Magnoliopsida</taxon>
        <taxon>eudicotyledons</taxon>
        <taxon>Gunneridae</taxon>
        <taxon>Pentapetalae</taxon>
        <taxon>asterids</taxon>
        <taxon>campanulids</taxon>
        <taxon>Escalloniales</taxon>
        <taxon>Escalloniaceae</taxon>
        <taxon>Escallonia</taxon>
    </lineage>
</organism>
<dbReference type="Proteomes" id="UP001187471">
    <property type="component" value="Unassembled WGS sequence"/>
</dbReference>
<name>A0AA88RS13_9ASTE</name>
<comment type="caution">
    <text evidence="2">The sequence shown here is derived from an EMBL/GenBank/DDBJ whole genome shotgun (WGS) entry which is preliminary data.</text>
</comment>
<feature type="region of interest" description="Disordered" evidence="1">
    <location>
        <begin position="138"/>
        <end position="164"/>
    </location>
</feature>
<evidence type="ECO:0000256" key="1">
    <source>
        <dbReference type="SAM" id="MobiDB-lite"/>
    </source>
</evidence>
<gene>
    <name evidence="2" type="ORF">RJ640_016648</name>
</gene>
<accession>A0AA88RS13</accession>
<keyword evidence="3" id="KW-1185">Reference proteome</keyword>
<dbReference type="AlphaFoldDB" id="A0AA88RS13"/>
<dbReference type="PANTHER" id="PTHR34676">
    <property type="entry name" value="DUF4219 DOMAIN-CONTAINING PROTEIN-RELATED"/>
    <property type="match status" value="1"/>
</dbReference>
<evidence type="ECO:0000313" key="3">
    <source>
        <dbReference type="Proteomes" id="UP001187471"/>
    </source>
</evidence>